<evidence type="ECO:0000256" key="4">
    <source>
        <dbReference type="PIRNR" id="PIRNR006181"/>
    </source>
</evidence>
<proteinExistence type="inferred from homology"/>
<dbReference type="PIRSF" id="PIRSF006181">
    <property type="entry name" value="EbsC_YbaK"/>
    <property type="match status" value="1"/>
</dbReference>
<dbReference type="InterPro" id="IPR007214">
    <property type="entry name" value="YbaK/aa-tRNA-synth-assoc-dom"/>
</dbReference>
<dbReference type="InterPro" id="IPR004369">
    <property type="entry name" value="Prolyl-tRNA_editing_YbaK/EbsC"/>
</dbReference>
<dbReference type="AlphaFoldDB" id="A0AA41ZMQ6"/>
<evidence type="ECO:0000313" key="7">
    <source>
        <dbReference type="Proteomes" id="UP001165678"/>
    </source>
</evidence>
<evidence type="ECO:0000256" key="2">
    <source>
        <dbReference type="ARBA" id="ARBA00022917"/>
    </source>
</evidence>
<dbReference type="EMBL" id="JAPIVE010000003">
    <property type="protein sequence ID" value="MCX2525071.1"/>
    <property type="molecule type" value="Genomic_DNA"/>
</dbReference>
<comment type="caution">
    <text evidence="6">The sequence shown here is derived from an EMBL/GenBank/DDBJ whole genome shotgun (WGS) entry which is preliminary data.</text>
</comment>
<evidence type="ECO:0000256" key="3">
    <source>
        <dbReference type="ARBA" id="ARBA00023239"/>
    </source>
</evidence>
<keyword evidence="3 4" id="KW-0456">Lyase</keyword>
<dbReference type="Pfam" id="PF04073">
    <property type="entry name" value="tRNA_edit"/>
    <property type="match status" value="1"/>
</dbReference>
<sequence length="157" mass="16731">MTPAIRLLKQQGIPFDTLRFEHAEGAHSFGDEAAQALDYPAAQIFKTLMVTLDQRKLVVAIVPVAGTLDLKALARAAGARKAAMAERASAEQATGYIIGGISPLGQKKSHPTFIDASARQWDAILVSGGRRGIDISLAPEDLARLVKAQFVAIARVD</sequence>
<dbReference type="RefSeq" id="WP_265896654.1">
    <property type="nucleotide sequence ID" value="NZ_JAPIVE010000003.1"/>
</dbReference>
<dbReference type="Proteomes" id="UP001165678">
    <property type="component" value="Unassembled WGS sequence"/>
</dbReference>
<evidence type="ECO:0000256" key="1">
    <source>
        <dbReference type="ARBA" id="ARBA00009798"/>
    </source>
</evidence>
<dbReference type="Gene3D" id="3.90.960.10">
    <property type="entry name" value="YbaK/aminoacyl-tRNA synthetase-associated domain"/>
    <property type="match status" value="1"/>
</dbReference>
<protein>
    <recommendedName>
        <fullName evidence="4">Cys-tRNA(Pro)/Cys-tRNA(Cys) deacylase</fullName>
        <ecNumber evidence="4">4.2.-.-</ecNumber>
    </recommendedName>
</protein>
<evidence type="ECO:0000259" key="5">
    <source>
        <dbReference type="Pfam" id="PF04073"/>
    </source>
</evidence>
<comment type="similarity">
    <text evidence="1 4">Belongs to the prolyl-tRNA editing family. YbaK/EbsC subfamily.</text>
</comment>
<name>A0AA41ZMQ6_9GAMM</name>
<dbReference type="GO" id="GO:0002161">
    <property type="term" value="F:aminoacyl-tRNA deacylase activity"/>
    <property type="evidence" value="ECO:0007669"/>
    <property type="project" value="InterPro"/>
</dbReference>
<dbReference type="GO" id="GO:0006412">
    <property type="term" value="P:translation"/>
    <property type="evidence" value="ECO:0007669"/>
    <property type="project" value="UniProtKB-KW"/>
</dbReference>
<dbReference type="InterPro" id="IPR036754">
    <property type="entry name" value="YbaK/aa-tRNA-synt-asso_dom_sf"/>
</dbReference>
<dbReference type="EC" id="4.2.-.-" evidence="4"/>
<keyword evidence="7" id="KW-1185">Reference proteome</keyword>
<reference evidence="6" key="1">
    <citation type="submission" date="2022-11" db="EMBL/GenBank/DDBJ databases">
        <title>Larsenimonas rhizosphaerae sp. nov., isolated from a tidal mudflat.</title>
        <authorList>
            <person name="Lee S.D."/>
            <person name="Kim I.S."/>
        </authorList>
    </citation>
    <scope>NUCLEOTIDE SEQUENCE</scope>
    <source>
        <strain evidence="6">GH2-1</strain>
    </source>
</reference>
<dbReference type="GO" id="GO:0016829">
    <property type="term" value="F:lyase activity"/>
    <property type="evidence" value="ECO:0007669"/>
    <property type="project" value="UniProtKB-KW"/>
</dbReference>
<dbReference type="NCBIfam" id="TIGR00011">
    <property type="entry name" value="YbaK_EbsC"/>
    <property type="match status" value="1"/>
</dbReference>
<feature type="domain" description="YbaK/aminoacyl-tRNA synthetase-associated" evidence="5">
    <location>
        <begin position="27"/>
        <end position="145"/>
    </location>
</feature>
<organism evidence="6 7">
    <name type="scientific">Larsenimonas rhizosphaerae</name>
    <dbReference type="NCBI Taxonomy" id="2944682"/>
    <lineage>
        <taxon>Bacteria</taxon>
        <taxon>Pseudomonadati</taxon>
        <taxon>Pseudomonadota</taxon>
        <taxon>Gammaproteobacteria</taxon>
        <taxon>Oceanospirillales</taxon>
        <taxon>Halomonadaceae</taxon>
        <taxon>Larsenimonas</taxon>
    </lineage>
</organism>
<gene>
    <name evidence="6" type="primary">ybaK</name>
    <name evidence="6" type="ORF">OQ287_12535</name>
</gene>
<accession>A0AA41ZMQ6</accession>
<keyword evidence="2 4" id="KW-0648">Protein biosynthesis</keyword>
<dbReference type="PANTHER" id="PTHR30411:SF0">
    <property type="entry name" value="CYS-TRNA(PRO)_CYS-TRNA(CYS) DEACYLASE YBAK"/>
    <property type="match status" value="1"/>
</dbReference>
<dbReference type="SUPFAM" id="SSF55826">
    <property type="entry name" value="YbaK/ProRS associated domain"/>
    <property type="match status" value="1"/>
</dbReference>
<evidence type="ECO:0000313" key="6">
    <source>
        <dbReference type="EMBL" id="MCX2525071.1"/>
    </source>
</evidence>
<dbReference type="CDD" id="cd00002">
    <property type="entry name" value="YbaK_deacylase"/>
    <property type="match status" value="1"/>
</dbReference>
<dbReference type="PANTHER" id="PTHR30411">
    <property type="entry name" value="CYTOPLASMIC PROTEIN"/>
    <property type="match status" value="1"/>
</dbReference>